<evidence type="ECO:0000256" key="1">
    <source>
        <dbReference type="ARBA" id="ARBA00010453"/>
    </source>
</evidence>
<dbReference type="InParanoid" id="K1RIC2"/>
<protein>
    <submittedName>
        <fullName evidence="2">Protor-2-like protein</fullName>
    </submittedName>
</protein>
<evidence type="ECO:0000313" key="2">
    <source>
        <dbReference type="EMBL" id="EKC33956.1"/>
    </source>
</evidence>
<proteinExistence type="inferred from homology"/>
<organism evidence="2">
    <name type="scientific">Magallana gigas</name>
    <name type="common">Pacific oyster</name>
    <name type="synonym">Crassostrea gigas</name>
    <dbReference type="NCBI Taxonomy" id="29159"/>
    <lineage>
        <taxon>Eukaryota</taxon>
        <taxon>Metazoa</taxon>
        <taxon>Spiralia</taxon>
        <taxon>Lophotrochozoa</taxon>
        <taxon>Mollusca</taxon>
        <taxon>Bivalvia</taxon>
        <taxon>Autobranchia</taxon>
        <taxon>Pteriomorphia</taxon>
        <taxon>Ostreida</taxon>
        <taxon>Ostreoidea</taxon>
        <taxon>Ostreidae</taxon>
        <taxon>Magallana</taxon>
    </lineage>
</organism>
<dbReference type="HOGENOM" id="CLU_901042_0_0_1"/>
<dbReference type="GO" id="GO:0038203">
    <property type="term" value="P:TORC2 signaling"/>
    <property type="evidence" value="ECO:0007669"/>
    <property type="project" value="TreeGrafter"/>
</dbReference>
<dbReference type="InterPro" id="IPR013745">
    <property type="entry name" value="Bit61/PRR5"/>
</dbReference>
<sequence>MFSFSFSVDCGCLGNLKMKDTIGEGTKMSLLPTNGVGGSMRGTMKRHSLADIADAWKGLSINNARRGSMTSCRMSVGNALDCAARHEFLESIQVAIVQLFQKKPLQECELVQVQDNVRNLVESEAGPLIYDFFKSLNTDYSIFNATVLRFQDKLLKKGMVILREFMKNDLGLVLLKKMSDQWNYFYTQILPTLQAMLYPLPNKDVSIRKVTMLEFRDVVVLKVGIEDTLNSVAREDVPTQIIQMFLVLQGIHDGFPPSENYARLERLAAKVINPYLGFFGFYEGSSKPTIESSLKPTTKVKHLEKTEAYELDIKTNRPKSTNPLVTKSLHHHRHAHGHLFSHILEPLVEQDTVRRHSIDTSPRMSAVGS</sequence>
<reference evidence="2" key="1">
    <citation type="journal article" date="2012" name="Nature">
        <title>The oyster genome reveals stress adaptation and complexity of shell formation.</title>
        <authorList>
            <person name="Zhang G."/>
            <person name="Fang X."/>
            <person name="Guo X."/>
            <person name="Li L."/>
            <person name="Luo R."/>
            <person name="Xu F."/>
            <person name="Yang P."/>
            <person name="Zhang L."/>
            <person name="Wang X."/>
            <person name="Qi H."/>
            <person name="Xiong Z."/>
            <person name="Que H."/>
            <person name="Xie Y."/>
            <person name="Holland P.W."/>
            <person name="Paps J."/>
            <person name="Zhu Y."/>
            <person name="Wu F."/>
            <person name="Chen Y."/>
            <person name="Wang J."/>
            <person name="Peng C."/>
            <person name="Meng J."/>
            <person name="Yang L."/>
            <person name="Liu J."/>
            <person name="Wen B."/>
            <person name="Zhang N."/>
            <person name="Huang Z."/>
            <person name="Zhu Q."/>
            <person name="Feng Y."/>
            <person name="Mount A."/>
            <person name="Hedgecock D."/>
            <person name="Xu Z."/>
            <person name="Liu Y."/>
            <person name="Domazet-Loso T."/>
            <person name="Du Y."/>
            <person name="Sun X."/>
            <person name="Zhang S."/>
            <person name="Liu B."/>
            <person name="Cheng P."/>
            <person name="Jiang X."/>
            <person name="Li J."/>
            <person name="Fan D."/>
            <person name="Wang W."/>
            <person name="Fu W."/>
            <person name="Wang T."/>
            <person name="Wang B."/>
            <person name="Zhang J."/>
            <person name="Peng Z."/>
            <person name="Li Y."/>
            <person name="Li N."/>
            <person name="Wang J."/>
            <person name="Chen M."/>
            <person name="He Y."/>
            <person name="Tan F."/>
            <person name="Song X."/>
            <person name="Zheng Q."/>
            <person name="Huang R."/>
            <person name="Yang H."/>
            <person name="Du X."/>
            <person name="Chen L."/>
            <person name="Yang M."/>
            <person name="Gaffney P.M."/>
            <person name="Wang S."/>
            <person name="Luo L."/>
            <person name="She Z."/>
            <person name="Ming Y."/>
            <person name="Huang W."/>
            <person name="Zhang S."/>
            <person name="Huang B."/>
            <person name="Zhang Y."/>
            <person name="Qu T."/>
            <person name="Ni P."/>
            <person name="Miao G."/>
            <person name="Wang J."/>
            <person name="Wang Q."/>
            <person name="Steinberg C.E."/>
            <person name="Wang H."/>
            <person name="Li N."/>
            <person name="Qian L."/>
            <person name="Zhang G."/>
            <person name="Li Y."/>
            <person name="Yang H."/>
            <person name="Liu X."/>
            <person name="Wang J."/>
            <person name="Yin Y."/>
            <person name="Wang J."/>
        </authorList>
    </citation>
    <scope>NUCLEOTIDE SEQUENCE [LARGE SCALE GENOMIC DNA]</scope>
    <source>
        <strain evidence="2">05x7-T-G4-1.051#20</strain>
    </source>
</reference>
<accession>K1RIC2</accession>
<dbReference type="EMBL" id="JH816631">
    <property type="protein sequence ID" value="EKC33956.1"/>
    <property type="molecule type" value="Genomic_DNA"/>
</dbReference>
<dbReference type="GO" id="GO:0031932">
    <property type="term" value="C:TORC2 complex"/>
    <property type="evidence" value="ECO:0007669"/>
    <property type="project" value="TreeGrafter"/>
</dbReference>
<dbReference type="PANTHER" id="PTHR32428">
    <property type="entry name" value="TARGET OF RAPAMYCIN COMPLEX 2 SUBUNIT BIT61-RELATED"/>
    <property type="match status" value="1"/>
</dbReference>
<name>K1RIC2_MAGGI</name>
<dbReference type="AlphaFoldDB" id="K1RIC2"/>
<comment type="similarity">
    <text evidence="1">Belongs to the PROTOR family.</text>
</comment>
<gene>
    <name evidence="2" type="ORF">CGI_10021027</name>
</gene>
<dbReference type="Pfam" id="PF08539">
    <property type="entry name" value="HbrB"/>
    <property type="match status" value="1"/>
</dbReference>
<dbReference type="PANTHER" id="PTHR32428:SF2">
    <property type="entry name" value="TARGET OF RAPAMYCIN COMPLEX 2 SUBUNIT BIT61-RELATED"/>
    <property type="match status" value="1"/>
</dbReference>